<dbReference type="EMBL" id="CATOUU010000627">
    <property type="protein sequence ID" value="CAI9935926.1"/>
    <property type="molecule type" value="Genomic_DNA"/>
</dbReference>
<evidence type="ECO:0000313" key="2">
    <source>
        <dbReference type="EMBL" id="CAL6035870.1"/>
    </source>
</evidence>
<accession>A0AA86PBX3</accession>
<sequence length="170" mass="19543">MKSVNEFISYFPPAERGQDNINLLFSELGNLQTFIDTYETVLIESTDYELAKTTQNPYCTTQYSSQLINQMTKLNDQIDELFKQEPNIKRQLPDPDSLFARNKQFELCSALAQMSSAYSIVEAYKEQLKLNQVVCVENKVELEIILEQAVEIVKDNIKSLDEEAVRLGIM</sequence>
<comment type="caution">
    <text evidence="1">The sequence shown here is derived from an EMBL/GenBank/DDBJ whole genome shotgun (WGS) entry which is preliminary data.</text>
</comment>
<reference evidence="1" key="1">
    <citation type="submission" date="2023-06" db="EMBL/GenBank/DDBJ databases">
        <authorList>
            <person name="Kurt Z."/>
        </authorList>
    </citation>
    <scope>NUCLEOTIDE SEQUENCE</scope>
</reference>
<evidence type="ECO:0000313" key="1">
    <source>
        <dbReference type="EMBL" id="CAI9935926.1"/>
    </source>
</evidence>
<gene>
    <name evidence="1" type="ORF">HINF_LOCUS23571</name>
    <name evidence="2" type="ORF">HINF_LOCUS36138</name>
</gene>
<organism evidence="1">
    <name type="scientific">Hexamita inflata</name>
    <dbReference type="NCBI Taxonomy" id="28002"/>
    <lineage>
        <taxon>Eukaryota</taxon>
        <taxon>Metamonada</taxon>
        <taxon>Diplomonadida</taxon>
        <taxon>Hexamitidae</taxon>
        <taxon>Hexamitinae</taxon>
        <taxon>Hexamita</taxon>
    </lineage>
</organism>
<keyword evidence="3" id="KW-1185">Reference proteome</keyword>
<proteinExistence type="predicted"/>
<name>A0AA86PBX3_9EUKA</name>
<protein>
    <submittedName>
        <fullName evidence="1">Uncharacterized protein</fullName>
    </submittedName>
</protein>
<dbReference type="EMBL" id="CAXDID020000132">
    <property type="protein sequence ID" value="CAL6035870.1"/>
    <property type="molecule type" value="Genomic_DNA"/>
</dbReference>
<dbReference type="AlphaFoldDB" id="A0AA86PBX3"/>
<evidence type="ECO:0000313" key="3">
    <source>
        <dbReference type="Proteomes" id="UP001642409"/>
    </source>
</evidence>
<reference evidence="2 3" key="2">
    <citation type="submission" date="2024-07" db="EMBL/GenBank/DDBJ databases">
        <authorList>
            <person name="Akdeniz Z."/>
        </authorList>
    </citation>
    <scope>NUCLEOTIDE SEQUENCE [LARGE SCALE GENOMIC DNA]</scope>
</reference>
<dbReference type="Proteomes" id="UP001642409">
    <property type="component" value="Unassembled WGS sequence"/>
</dbReference>